<feature type="compositionally biased region" description="Basic and acidic residues" evidence="1">
    <location>
        <begin position="1"/>
        <end position="13"/>
    </location>
</feature>
<feature type="compositionally biased region" description="Low complexity" evidence="1">
    <location>
        <begin position="124"/>
        <end position="142"/>
    </location>
</feature>
<feature type="transmembrane region" description="Helical" evidence="2">
    <location>
        <begin position="393"/>
        <end position="412"/>
    </location>
</feature>
<feature type="transmembrane region" description="Helical" evidence="2">
    <location>
        <begin position="721"/>
        <end position="743"/>
    </location>
</feature>
<proteinExistence type="predicted"/>
<feature type="region of interest" description="Disordered" evidence="1">
    <location>
        <begin position="1"/>
        <end position="41"/>
    </location>
</feature>
<dbReference type="PANTHER" id="PTHR37544:SF3">
    <property type="entry name" value="SPRAY"/>
    <property type="match status" value="1"/>
</dbReference>
<dbReference type="STRING" id="1081108.A0A168DK84"/>
<keyword evidence="2" id="KW-0472">Membrane</keyword>
<keyword evidence="2" id="KW-1133">Transmembrane helix</keyword>
<dbReference type="Proteomes" id="UP000076881">
    <property type="component" value="Unassembled WGS sequence"/>
</dbReference>
<reference evidence="3 4" key="1">
    <citation type="journal article" date="2016" name="Genome Biol. Evol.">
        <title>Divergent and convergent evolution of fungal pathogenicity.</title>
        <authorList>
            <person name="Shang Y."/>
            <person name="Xiao G."/>
            <person name="Zheng P."/>
            <person name="Cen K."/>
            <person name="Zhan S."/>
            <person name="Wang C."/>
        </authorList>
    </citation>
    <scope>NUCLEOTIDE SEQUENCE [LARGE SCALE GENOMIC DNA]</scope>
    <source>
        <strain evidence="3 4">RCEF 1005</strain>
    </source>
</reference>
<dbReference type="PANTHER" id="PTHR37544">
    <property type="entry name" value="SPRAY-RELATED"/>
    <property type="match status" value="1"/>
</dbReference>
<keyword evidence="2" id="KW-0812">Transmembrane</keyword>
<evidence type="ECO:0008006" key="5">
    <source>
        <dbReference type="Google" id="ProtNLM"/>
    </source>
</evidence>
<keyword evidence="4" id="KW-1185">Reference proteome</keyword>
<feature type="transmembrane region" description="Helical" evidence="2">
    <location>
        <begin position="545"/>
        <end position="562"/>
    </location>
</feature>
<dbReference type="AlphaFoldDB" id="A0A168DK84"/>
<gene>
    <name evidence="3" type="ORF">LEL_08499</name>
</gene>
<dbReference type="Pfam" id="PF11915">
    <property type="entry name" value="DUF3433"/>
    <property type="match status" value="2"/>
</dbReference>
<evidence type="ECO:0000256" key="1">
    <source>
        <dbReference type="SAM" id="MobiDB-lite"/>
    </source>
</evidence>
<feature type="compositionally biased region" description="Basic and acidic residues" evidence="1">
    <location>
        <begin position="601"/>
        <end position="611"/>
    </location>
</feature>
<feature type="transmembrane region" description="Helical" evidence="2">
    <location>
        <begin position="511"/>
        <end position="533"/>
    </location>
</feature>
<dbReference type="EMBL" id="AZHF01000007">
    <property type="protein sequence ID" value="OAA72715.1"/>
    <property type="molecule type" value="Genomic_DNA"/>
</dbReference>
<name>A0A168DK84_CORDF</name>
<comment type="caution">
    <text evidence="3">The sequence shown here is derived from an EMBL/GenBank/DDBJ whole genome shotgun (WGS) entry which is preliminary data.</text>
</comment>
<feature type="region of interest" description="Disordered" evidence="1">
    <location>
        <begin position="590"/>
        <end position="611"/>
    </location>
</feature>
<evidence type="ECO:0000313" key="3">
    <source>
        <dbReference type="EMBL" id="OAA72715.1"/>
    </source>
</evidence>
<feature type="transmembrane region" description="Helical" evidence="2">
    <location>
        <begin position="623"/>
        <end position="648"/>
    </location>
</feature>
<evidence type="ECO:0000256" key="2">
    <source>
        <dbReference type="SAM" id="Phobius"/>
    </source>
</evidence>
<protein>
    <recommendedName>
        <fullName evidence="5">Spray</fullName>
    </recommendedName>
</protein>
<feature type="region of interest" description="Disordered" evidence="1">
    <location>
        <begin position="71"/>
        <end position="142"/>
    </location>
</feature>
<dbReference type="InterPro" id="IPR021840">
    <property type="entry name" value="DUF3433"/>
</dbReference>
<accession>A0A168DK84</accession>
<feature type="compositionally biased region" description="Low complexity" evidence="1">
    <location>
        <begin position="71"/>
        <end position="100"/>
    </location>
</feature>
<feature type="transmembrane region" description="Helical" evidence="2">
    <location>
        <begin position="355"/>
        <end position="373"/>
    </location>
</feature>
<evidence type="ECO:0000313" key="4">
    <source>
        <dbReference type="Proteomes" id="UP000076881"/>
    </source>
</evidence>
<sequence>MDYRSERGKEPLRQSHAAAAASPPPRPFPEHELSHRSSSISDVTDIGISPYEASAVSESVLTSPVHAVASPTSLYSSGGSISSPFGDEAQQQQPSQQARRSSWRGTLSYTGSRRYAPLAGGGDAARPAPGRRTSATSIRSRSSYASTLASTIPENGEDESYAMTLLAHPAAMGMAPLPQSTRHVSDDMTTPMSPVGFDVGSALGPLSAHENEYISQWQQQEAQGMLSGGLGQGFRADSTLRDAELLASPHRGRSISRTFTFRRTVARQPPTRAETIKTRGQDEADRLGRVIEVIIQEPSADLSSIEGSHMSIHNNDEPDELRRSTFPSIARPTPTRQIFFPKPNWKPWSMRWPHLTLLVLVSVGLAVMQEVLFRRFHNTPILTFHSPREIKPLIYFAVKFLPTLAAVVYGVLWQFTDFEVRRLEAFYQLSKDGGALAAESINVDYVTSFNLFRPFRALKLGHYTVAVSSLGTLLAGSLGPTFAAATVILTPSLHERKAHPDAEKTLTFSPTWSRLLTSTLAICAVLSSVLFILLQKRRSGLNSDVRGIAGLASMAVVSHILMDFKDMDTAKHHDIHHKLKYHRYMLKNSSLAPDDENPASSKDREKYDDDALDHMSDNPHPLMLRPAGCISFIIAMVAFMGFVPAFVFTDAGVVTDKAPWFATAWAVCLKLSWHGMETAVRMMEPYYILSKRHAPSKILTLDYTALPFGYLPLQALANGHLIMFFVGFGSILAEFLTVFVTGLTTSDGQGFVKAYGWNSDDVKSTYAGQDTLVSFSVSFGFAMFVLLYMTVVATVVFVRRRHPFLPRQPNTIASVLAFIHQSKMLYSFVGTAKLNSAEMARRLRAGAGASATYGLGWFEGRDGQTHCGVDQEELMSTYKHGVDFTMGNKPWITRWDEL</sequence>
<dbReference type="OrthoDB" id="3248909at2759"/>
<feature type="transmembrane region" description="Helical" evidence="2">
    <location>
        <begin position="463"/>
        <end position="491"/>
    </location>
</feature>
<feature type="transmembrane region" description="Helical" evidence="2">
    <location>
        <begin position="772"/>
        <end position="798"/>
    </location>
</feature>
<organism evidence="3 4">
    <name type="scientific">Akanthomyces lecanii RCEF 1005</name>
    <dbReference type="NCBI Taxonomy" id="1081108"/>
    <lineage>
        <taxon>Eukaryota</taxon>
        <taxon>Fungi</taxon>
        <taxon>Dikarya</taxon>
        <taxon>Ascomycota</taxon>
        <taxon>Pezizomycotina</taxon>
        <taxon>Sordariomycetes</taxon>
        <taxon>Hypocreomycetidae</taxon>
        <taxon>Hypocreales</taxon>
        <taxon>Cordycipitaceae</taxon>
        <taxon>Akanthomyces</taxon>
        <taxon>Cordyceps confragosa</taxon>
    </lineage>
</organism>